<evidence type="ECO:0000256" key="7">
    <source>
        <dbReference type="RuleBase" id="RU361277"/>
    </source>
</evidence>
<gene>
    <name evidence="10" type="ORF">O3I_010220</name>
</gene>
<dbReference type="eggNOG" id="COG1062">
    <property type="taxonomic scope" value="Bacteria"/>
</dbReference>
<dbReference type="GO" id="GO:0046294">
    <property type="term" value="P:formaldehyde catabolic process"/>
    <property type="evidence" value="ECO:0007669"/>
    <property type="project" value="TreeGrafter"/>
</dbReference>
<evidence type="ECO:0000256" key="6">
    <source>
        <dbReference type="ARBA" id="ARBA00023027"/>
    </source>
</evidence>
<dbReference type="GO" id="GO:0051903">
    <property type="term" value="F:S-(hydroxymethyl)glutathione dehydrogenase [NAD(P)+] activity"/>
    <property type="evidence" value="ECO:0007669"/>
    <property type="project" value="TreeGrafter"/>
</dbReference>
<dbReference type="PROSITE" id="PS00059">
    <property type="entry name" value="ADH_ZINC"/>
    <property type="match status" value="1"/>
</dbReference>
<dbReference type="HOGENOM" id="CLU_026673_14_1_11"/>
<dbReference type="Gene3D" id="3.90.180.10">
    <property type="entry name" value="Medium-chain alcohol dehydrogenases, catalytic domain"/>
    <property type="match status" value="1"/>
</dbReference>
<evidence type="ECO:0000256" key="8">
    <source>
        <dbReference type="SAM" id="Phobius"/>
    </source>
</evidence>
<evidence type="ECO:0000256" key="2">
    <source>
        <dbReference type="ARBA" id="ARBA00008072"/>
    </source>
</evidence>
<dbReference type="GO" id="GO:0005829">
    <property type="term" value="C:cytosol"/>
    <property type="evidence" value="ECO:0007669"/>
    <property type="project" value="TreeGrafter"/>
</dbReference>
<accession>K0ET15</accession>
<evidence type="ECO:0000256" key="4">
    <source>
        <dbReference type="ARBA" id="ARBA00022833"/>
    </source>
</evidence>
<evidence type="ECO:0000256" key="3">
    <source>
        <dbReference type="ARBA" id="ARBA00022723"/>
    </source>
</evidence>
<dbReference type="InterPro" id="IPR002328">
    <property type="entry name" value="ADH_Zn_CS"/>
</dbReference>
<proteinExistence type="inferred from homology"/>
<evidence type="ECO:0000313" key="11">
    <source>
        <dbReference type="Proteomes" id="UP000006304"/>
    </source>
</evidence>
<keyword evidence="8" id="KW-0812">Transmembrane</keyword>
<dbReference type="InterPro" id="IPR013154">
    <property type="entry name" value="ADH-like_N"/>
</dbReference>
<dbReference type="GO" id="GO:0008270">
    <property type="term" value="F:zinc ion binding"/>
    <property type="evidence" value="ECO:0007669"/>
    <property type="project" value="InterPro"/>
</dbReference>
<name>K0ET15_NOCB7</name>
<keyword evidence="11" id="KW-1185">Reference proteome</keyword>
<feature type="domain" description="Enoyl reductase (ER)" evidence="9">
    <location>
        <begin position="12"/>
        <end position="366"/>
    </location>
</feature>
<keyword evidence="3 7" id="KW-0479">Metal-binding</keyword>
<comment type="cofactor">
    <cofactor evidence="1 7">
        <name>Zn(2+)</name>
        <dbReference type="ChEBI" id="CHEBI:29105"/>
    </cofactor>
</comment>
<dbReference type="STRING" id="1133849.O3I_010220"/>
<dbReference type="SUPFAM" id="SSF50129">
    <property type="entry name" value="GroES-like"/>
    <property type="match status" value="1"/>
</dbReference>
<dbReference type="Gene3D" id="3.40.50.720">
    <property type="entry name" value="NAD(P)-binding Rossmann-like Domain"/>
    <property type="match status" value="1"/>
</dbReference>
<keyword evidence="8" id="KW-0472">Membrane</keyword>
<dbReference type="AlphaFoldDB" id="K0ET15"/>
<organism evidence="10 11">
    <name type="scientific">Nocardia brasiliensis (strain ATCC 700358 / HUJEG-1)</name>
    <dbReference type="NCBI Taxonomy" id="1133849"/>
    <lineage>
        <taxon>Bacteria</taxon>
        <taxon>Bacillati</taxon>
        <taxon>Actinomycetota</taxon>
        <taxon>Actinomycetes</taxon>
        <taxon>Mycobacteriales</taxon>
        <taxon>Nocardiaceae</taxon>
        <taxon>Nocardia</taxon>
    </lineage>
</organism>
<dbReference type="CDD" id="cd08278">
    <property type="entry name" value="benzyl_alcohol_DH"/>
    <property type="match status" value="1"/>
</dbReference>
<dbReference type="FunFam" id="3.40.50.720:FF:000003">
    <property type="entry name" value="S-(hydroxymethyl)glutathione dehydrogenase"/>
    <property type="match status" value="1"/>
</dbReference>
<dbReference type="SUPFAM" id="SSF51735">
    <property type="entry name" value="NAD(P)-binding Rossmann-fold domains"/>
    <property type="match status" value="1"/>
</dbReference>
<dbReference type="Pfam" id="PF00107">
    <property type="entry name" value="ADH_zinc_N"/>
    <property type="match status" value="1"/>
</dbReference>
<dbReference type="InterPro" id="IPR013149">
    <property type="entry name" value="ADH-like_C"/>
</dbReference>
<evidence type="ECO:0000259" key="9">
    <source>
        <dbReference type="SMART" id="SM00829"/>
    </source>
</evidence>
<dbReference type="EMBL" id="CP003876">
    <property type="protein sequence ID" value="AFU00005.1"/>
    <property type="molecule type" value="Genomic_DNA"/>
</dbReference>
<reference evidence="10 11" key="1">
    <citation type="journal article" date="2012" name="J. Bacteriol.">
        <title>Complete genome sequence of Nocardia brasiliensis HUJEG-1.</title>
        <authorList>
            <person name="Vera-Cabrera L."/>
            <person name="Ortiz-Lopez R."/>
            <person name="Elizondo-Gonzalez R."/>
            <person name="Perez-Maya A.A."/>
            <person name="Ocampo-Candiani J."/>
        </authorList>
    </citation>
    <scope>NUCLEOTIDE SEQUENCE [LARGE SCALE GENOMIC DNA]</scope>
    <source>
        <strain evidence="11">ATCC 700358</strain>
    </source>
</reference>
<dbReference type="PANTHER" id="PTHR43880:SF12">
    <property type="entry name" value="ALCOHOL DEHYDROGENASE CLASS-3"/>
    <property type="match status" value="1"/>
</dbReference>
<keyword evidence="8" id="KW-1133">Transmembrane helix</keyword>
<dbReference type="RefSeq" id="WP_014982860.1">
    <property type="nucleotide sequence ID" value="NC_018681.1"/>
</dbReference>
<keyword evidence="5" id="KW-0560">Oxidoreductase</keyword>
<evidence type="ECO:0000256" key="1">
    <source>
        <dbReference type="ARBA" id="ARBA00001947"/>
    </source>
</evidence>
<dbReference type="PANTHER" id="PTHR43880">
    <property type="entry name" value="ALCOHOL DEHYDROGENASE"/>
    <property type="match status" value="1"/>
</dbReference>
<keyword evidence="6" id="KW-0520">NAD</keyword>
<feature type="transmembrane region" description="Helical" evidence="8">
    <location>
        <begin position="192"/>
        <end position="218"/>
    </location>
</feature>
<evidence type="ECO:0000313" key="10">
    <source>
        <dbReference type="EMBL" id="AFU00005.1"/>
    </source>
</evidence>
<comment type="similarity">
    <text evidence="2 7">Belongs to the zinc-containing alcohol dehydrogenase family.</text>
</comment>
<dbReference type="InterPro" id="IPR036291">
    <property type="entry name" value="NAD(P)-bd_dom_sf"/>
</dbReference>
<dbReference type="SMART" id="SM00829">
    <property type="entry name" value="PKS_ER"/>
    <property type="match status" value="1"/>
</dbReference>
<dbReference type="Pfam" id="PF08240">
    <property type="entry name" value="ADH_N"/>
    <property type="match status" value="1"/>
</dbReference>
<evidence type="ECO:0000256" key="5">
    <source>
        <dbReference type="ARBA" id="ARBA00023002"/>
    </source>
</evidence>
<sequence length="368" mass="37630">MTTTVTASVAREDSAEFHIEQLELADPRPDEVLVRYVASGLCHTDLEAARGTVPTPRPVVLGHEGAGVIEAVGAAVTGFDVGDRVLLSLDSCGSCGNCLAGQPGYCVQHIPLNFHAVRADGSVGLRDAAGRPVHDHFFGQSSHATHGLAHPRSLVRVDPATPLELLAPMGCGVITGAGAVLNSLRVRAGSTVAVFGAGAVGLSAVLAAVVVGAAQIIVIDRNTERLTLAAELGATDTVAATAVDPVAAVRALTAGRGTDYSIESTGVLTVMNSAIEALAPLGAAAILGVTAPEAALRATVFELLKGRTVTGSVMGHQAPGVLIPRLLRLYQQGRFPVHRLVRTYPLAQINAAVADVEAGTTVKAVLTT</sequence>
<dbReference type="Proteomes" id="UP000006304">
    <property type="component" value="Chromosome"/>
</dbReference>
<dbReference type="KEGG" id="nbr:O3I_010220"/>
<dbReference type="InterPro" id="IPR020843">
    <property type="entry name" value="ER"/>
</dbReference>
<dbReference type="InterPro" id="IPR011032">
    <property type="entry name" value="GroES-like_sf"/>
</dbReference>
<protein>
    <submittedName>
        <fullName evidence="10">Alcohol dehydrogenase</fullName>
    </submittedName>
</protein>
<keyword evidence="4 7" id="KW-0862">Zinc</keyword>